<sequence>MQRRESPSKNITSPWLRKSKFGPTIVYVLRSGHRYALSCCAVIQAYFAFVNVSFTTILQGDHLSSFSLTCQEQQEHDVRGTGIRCIHVVDWFVVLVIVQGRRLTTEMN</sequence>
<accession>A0A2H3DHC2</accession>
<keyword evidence="1" id="KW-1133">Transmembrane helix</keyword>
<reference evidence="3" key="1">
    <citation type="journal article" date="2017" name="Nat. Ecol. Evol.">
        <title>Genome expansion and lineage-specific genetic innovations in the forest pathogenic fungi Armillaria.</title>
        <authorList>
            <person name="Sipos G."/>
            <person name="Prasanna A.N."/>
            <person name="Walter M.C."/>
            <person name="O'Connor E."/>
            <person name="Balint B."/>
            <person name="Krizsan K."/>
            <person name="Kiss B."/>
            <person name="Hess J."/>
            <person name="Varga T."/>
            <person name="Slot J."/>
            <person name="Riley R."/>
            <person name="Boka B."/>
            <person name="Rigling D."/>
            <person name="Barry K."/>
            <person name="Lee J."/>
            <person name="Mihaltcheva S."/>
            <person name="LaButti K."/>
            <person name="Lipzen A."/>
            <person name="Waldron R."/>
            <person name="Moloney N.M."/>
            <person name="Sperisen C."/>
            <person name="Kredics L."/>
            <person name="Vagvoelgyi C."/>
            <person name="Patrignani A."/>
            <person name="Fitzpatrick D."/>
            <person name="Nagy I."/>
            <person name="Doyle S."/>
            <person name="Anderson J.B."/>
            <person name="Grigoriev I.V."/>
            <person name="Gueldener U."/>
            <person name="Muensterkoetter M."/>
            <person name="Nagy L.G."/>
        </authorList>
    </citation>
    <scope>NUCLEOTIDE SEQUENCE [LARGE SCALE GENOMIC DNA]</scope>
    <source>
        <strain evidence="3">Ar21-2</strain>
    </source>
</reference>
<keyword evidence="3" id="KW-1185">Reference proteome</keyword>
<dbReference type="EMBL" id="KZ293666">
    <property type="protein sequence ID" value="PBK90258.1"/>
    <property type="molecule type" value="Genomic_DNA"/>
</dbReference>
<dbReference type="Proteomes" id="UP000217790">
    <property type="component" value="Unassembled WGS sequence"/>
</dbReference>
<protein>
    <submittedName>
        <fullName evidence="2">Uncharacterized protein</fullName>
    </submittedName>
</protein>
<organism evidence="2 3">
    <name type="scientific">Armillaria gallica</name>
    <name type="common">Bulbous honey fungus</name>
    <name type="synonym">Armillaria bulbosa</name>
    <dbReference type="NCBI Taxonomy" id="47427"/>
    <lineage>
        <taxon>Eukaryota</taxon>
        <taxon>Fungi</taxon>
        <taxon>Dikarya</taxon>
        <taxon>Basidiomycota</taxon>
        <taxon>Agaricomycotina</taxon>
        <taxon>Agaricomycetes</taxon>
        <taxon>Agaricomycetidae</taxon>
        <taxon>Agaricales</taxon>
        <taxon>Marasmiineae</taxon>
        <taxon>Physalacriaceae</taxon>
        <taxon>Armillaria</taxon>
    </lineage>
</organism>
<proteinExistence type="predicted"/>
<gene>
    <name evidence="2" type="ORF">ARMGADRAFT_311632</name>
</gene>
<dbReference type="AlphaFoldDB" id="A0A2H3DHC2"/>
<dbReference type="InParanoid" id="A0A2H3DHC2"/>
<evidence type="ECO:0000313" key="3">
    <source>
        <dbReference type="Proteomes" id="UP000217790"/>
    </source>
</evidence>
<feature type="transmembrane region" description="Helical" evidence="1">
    <location>
        <begin position="35"/>
        <end position="58"/>
    </location>
</feature>
<keyword evidence="1" id="KW-0472">Membrane</keyword>
<evidence type="ECO:0000313" key="2">
    <source>
        <dbReference type="EMBL" id="PBK90258.1"/>
    </source>
</evidence>
<evidence type="ECO:0000256" key="1">
    <source>
        <dbReference type="SAM" id="Phobius"/>
    </source>
</evidence>
<name>A0A2H3DHC2_ARMGA</name>
<keyword evidence="1" id="KW-0812">Transmembrane</keyword>